<keyword evidence="2" id="KW-1185">Reference proteome</keyword>
<name>A0ACC2CBZ6_DIPCM</name>
<protein>
    <submittedName>
        <fullName evidence="1">Uncharacterized protein</fullName>
    </submittedName>
</protein>
<comment type="caution">
    <text evidence="1">The sequence shown here is derived from an EMBL/GenBank/DDBJ whole genome shotgun (WGS) entry which is preliminary data.</text>
</comment>
<evidence type="ECO:0000313" key="1">
    <source>
        <dbReference type="EMBL" id="KAJ7539162.1"/>
    </source>
</evidence>
<evidence type="ECO:0000313" key="2">
    <source>
        <dbReference type="Proteomes" id="UP001162992"/>
    </source>
</evidence>
<accession>A0ACC2CBZ6</accession>
<organism evidence="1 2">
    <name type="scientific">Diphasiastrum complanatum</name>
    <name type="common">Issler's clubmoss</name>
    <name type="synonym">Lycopodium complanatum</name>
    <dbReference type="NCBI Taxonomy" id="34168"/>
    <lineage>
        <taxon>Eukaryota</taxon>
        <taxon>Viridiplantae</taxon>
        <taxon>Streptophyta</taxon>
        <taxon>Embryophyta</taxon>
        <taxon>Tracheophyta</taxon>
        <taxon>Lycopodiopsida</taxon>
        <taxon>Lycopodiales</taxon>
        <taxon>Lycopodiaceae</taxon>
        <taxon>Lycopodioideae</taxon>
        <taxon>Diphasiastrum</taxon>
    </lineage>
</organism>
<proteinExistence type="predicted"/>
<dbReference type="Proteomes" id="UP001162992">
    <property type="component" value="Chromosome 11"/>
</dbReference>
<gene>
    <name evidence="1" type="ORF">O6H91_11G079100</name>
</gene>
<sequence>MDADHDRGSDCVGLQDAHAHAAQLLEAQARLRDLTLDFVKPFALKAAILLQIPDIIATAAGPDGSLSLQQIVDQLPSHTVQSDYLYRILRFLVASKVFDEVLVEAASGEKEKRFRLTPVSKLLLKDSPICFAPMVLLQTDQVCQAPWHHLHEVVLGGGQAFTKAHGKDIWELENENPAFNLVVNNAMVAASRISMRQIVQQYDGFQSLKSLVDVGGGLGEAISQIVAAYPHIHGIIYDLPHVIAIAPVIPGVEHIGGSMFESIPSADAILLKNVMHDWDDDHCMKVLLNCHKVLPDDGKLIVADIVLNPISNDKAGLTGLIADMVMIAHSNGGKERREDEWQNLLNGAGFTIKRILELQPGPGSVIEACKS</sequence>
<dbReference type="EMBL" id="CM055102">
    <property type="protein sequence ID" value="KAJ7539162.1"/>
    <property type="molecule type" value="Genomic_DNA"/>
</dbReference>
<reference evidence="2" key="1">
    <citation type="journal article" date="2024" name="Proc. Natl. Acad. Sci. U.S.A.">
        <title>Extraordinary preservation of gene collinearity over three hundred million years revealed in homosporous lycophytes.</title>
        <authorList>
            <person name="Li C."/>
            <person name="Wickell D."/>
            <person name="Kuo L.Y."/>
            <person name="Chen X."/>
            <person name="Nie B."/>
            <person name="Liao X."/>
            <person name="Peng D."/>
            <person name="Ji J."/>
            <person name="Jenkins J."/>
            <person name="Williams M."/>
            <person name="Shu S."/>
            <person name="Plott C."/>
            <person name="Barry K."/>
            <person name="Rajasekar S."/>
            <person name="Grimwood J."/>
            <person name="Han X."/>
            <person name="Sun S."/>
            <person name="Hou Z."/>
            <person name="He W."/>
            <person name="Dai G."/>
            <person name="Sun C."/>
            <person name="Schmutz J."/>
            <person name="Leebens-Mack J.H."/>
            <person name="Li F.W."/>
            <person name="Wang L."/>
        </authorList>
    </citation>
    <scope>NUCLEOTIDE SEQUENCE [LARGE SCALE GENOMIC DNA]</scope>
    <source>
        <strain evidence="2">cv. PW_Plant_1</strain>
    </source>
</reference>